<accession>A0A6C0CFR0</accession>
<dbReference type="AlphaFoldDB" id="A0A6C0CFR0"/>
<name>A0A6C0CFR0_9ZZZZ</name>
<proteinExistence type="predicted"/>
<evidence type="ECO:0000313" key="1">
    <source>
        <dbReference type="EMBL" id="QHT03418.1"/>
    </source>
</evidence>
<reference evidence="1" key="1">
    <citation type="journal article" date="2020" name="Nature">
        <title>Giant virus diversity and host interactions through global metagenomics.</title>
        <authorList>
            <person name="Schulz F."/>
            <person name="Roux S."/>
            <person name="Paez-Espino D."/>
            <person name="Jungbluth S."/>
            <person name="Walsh D.A."/>
            <person name="Denef V.J."/>
            <person name="McMahon K.D."/>
            <person name="Konstantinidis K.T."/>
            <person name="Eloe-Fadrosh E.A."/>
            <person name="Kyrpides N.C."/>
            <person name="Woyke T."/>
        </authorList>
    </citation>
    <scope>NUCLEOTIDE SEQUENCE</scope>
    <source>
        <strain evidence="1">GVMAG-M-3300021079-18</strain>
    </source>
</reference>
<protein>
    <submittedName>
        <fullName evidence="1">Uncharacterized protein</fullName>
    </submittedName>
</protein>
<organism evidence="1">
    <name type="scientific">viral metagenome</name>
    <dbReference type="NCBI Taxonomy" id="1070528"/>
    <lineage>
        <taxon>unclassified sequences</taxon>
        <taxon>metagenomes</taxon>
        <taxon>organismal metagenomes</taxon>
    </lineage>
</organism>
<dbReference type="EMBL" id="MN739411">
    <property type="protein sequence ID" value="QHT03418.1"/>
    <property type="molecule type" value="Genomic_DNA"/>
</dbReference>
<sequence length="69" mass="7717">MSRPLSYEQIVEVLSDAGVPYNPATVQQNCRSRQEMCGCNKNPYHVDSRGILKFDCGCNAGKPKLPSKW</sequence>